<dbReference type="SUPFAM" id="SSF54236">
    <property type="entry name" value="Ubiquitin-like"/>
    <property type="match status" value="2"/>
</dbReference>
<sequence>MGSSSTLSSAHSSASSIELDADDAKFNGNVCHIHFSDGGSTTIALKSGVPARSLLNNVASRRGLSPGCIDWLLLNEGSNTDSLSLDADSMCLSGRHIRGELRVTFRLDIVHIKRSIGIRSKIHKPVSEVLQPIMARYIPDRTLSQVVVRLAGTKLPVNMMDPVSTLKEQRVVLELKENEFRKPVEPKRPKSDVQQSALDLLRRRRDSLGIRKRSRSRESGLNRISAVNIGIEESQDSNKAKADFDNRLSLGGQGQLQNISQRLTIYEAGINKSEDQRGLLNKNDLILPDFLRPAENADKENNKDNFDLDARIPTHEEADELFGGSIGDGPDGSHGLDGAFGGSSISLAFTETSSCSSSILRDSTNDLPIPVERKRLQKLSTSEDSNGNEHLASGNSAEIVRKRTSLTQADLIDLPSPPKAKKSNAPQTTVV</sequence>
<gene>
    <name evidence="3" type="ORF">OKIOD_LOCUS3034</name>
</gene>
<dbReference type="PANTHER" id="PTHR45945:SF3">
    <property type="entry name" value="REGULATOR OF G-PROTEIN SIGNALING LOCO"/>
    <property type="match status" value="1"/>
</dbReference>
<dbReference type="Gene3D" id="3.10.20.90">
    <property type="entry name" value="Phosphatidylinositol 3-kinase Catalytic Subunit, Chain A, domain 1"/>
    <property type="match status" value="1"/>
</dbReference>
<name>A0ABN7RVU4_OIKDI</name>
<protein>
    <submittedName>
        <fullName evidence="3">Oidioi.mRNA.OKI2018_I69.PAR.g11476.t2.cds</fullName>
    </submittedName>
</protein>
<reference evidence="3 4" key="1">
    <citation type="submission" date="2021-04" db="EMBL/GenBank/DDBJ databases">
        <authorList>
            <person name="Bliznina A."/>
        </authorList>
    </citation>
    <scope>NUCLEOTIDE SEQUENCE [LARGE SCALE GENOMIC DNA]</scope>
</reference>
<dbReference type="SMART" id="SM00455">
    <property type="entry name" value="RBD"/>
    <property type="match status" value="2"/>
</dbReference>
<dbReference type="InterPro" id="IPR029071">
    <property type="entry name" value="Ubiquitin-like_domsf"/>
</dbReference>
<evidence type="ECO:0000313" key="4">
    <source>
        <dbReference type="Proteomes" id="UP001158576"/>
    </source>
</evidence>
<feature type="region of interest" description="Disordered" evidence="1">
    <location>
        <begin position="379"/>
        <end position="431"/>
    </location>
</feature>
<feature type="domain" description="RBD" evidence="2">
    <location>
        <begin position="29"/>
        <end position="102"/>
    </location>
</feature>
<evidence type="ECO:0000259" key="2">
    <source>
        <dbReference type="PROSITE" id="PS50898"/>
    </source>
</evidence>
<dbReference type="EMBL" id="OU015568">
    <property type="protein sequence ID" value="CAG5087186.1"/>
    <property type="molecule type" value="Genomic_DNA"/>
</dbReference>
<dbReference type="PROSITE" id="PS50898">
    <property type="entry name" value="RBD"/>
    <property type="match status" value="1"/>
</dbReference>
<dbReference type="InterPro" id="IPR046995">
    <property type="entry name" value="RGS10/12/14-like"/>
</dbReference>
<keyword evidence="4" id="KW-1185">Reference proteome</keyword>
<dbReference type="PANTHER" id="PTHR45945">
    <property type="entry name" value="REGULATOR OF G-PROTEIN SIGNALING LOCO"/>
    <property type="match status" value="1"/>
</dbReference>
<dbReference type="Proteomes" id="UP001158576">
    <property type="component" value="Chromosome PAR"/>
</dbReference>
<proteinExistence type="predicted"/>
<dbReference type="Pfam" id="PF02196">
    <property type="entry name" value="RBD"/>
    <property type="match status" value="1"/>
</dbReference>
<dbReference type="InterPro" id="IPR003116">
    <property type="entry name" value="RBD_dom"/>
</dbReference>
<evidence type="ECO:0000313" key="3">
    <source>
        <dbReference type="EMBL" id="CAG5087186.1"/>
    </source>
</evidence>
<accession>A0ABN7RVU4</accession>
<organism evidence="3 4">
    <name type="scientific">Oikopleura dioica</name>
    <name type="common">Tunicate</name>
    <dbReference type="NCBI Taxonomy" id="34765"/>
    <lineage>
        <taxon>Eukaryota</taxon>
        <taxon>Metazoa</taxon>
        <taxon>Chordata</taxon>
        <taxon>Tunicata</taxon>
        <taxon>Appendicularia</taxon>
        <taxon>Copelata</taxon>
        <taxon>Oikopleuridae</taxon>
        <taxon>Oikopleura</taxon>
    </lineage>
</organism>
<evidence type="ECO:0000256" key="1">
    <source>
        <dbReference type="SAM" id="MobiDB-lite"/>
    </source>
</evidence>